<dbReference type="Gene3D" id="3.40.50.300">
    <property type="entry name" value="P-loop containing nucleotide triphosphate hydrolases"/>
    <property type="match status" value="1"/>
</dbReference>
<dbReference type="Pfam" id="PF17862">
    <property type="entry name" value="AAA_lid_3"/>
    <property type="match status" value="1"/>
</dbReference>
<dbReference type="Pfam" id="PF00004">
    <property type="entry name" value="AAA"/>
    <property type="match status" value="1"/>
</dbReference>
<dbReference type="InterPro" id="IPR027417">
    <property type="entry name" value="P-loop_NTPase"/>
</dbReference>
<feature type="domain" description="AAA+ ATPase" evidence="4">
    <location>
        <begin position="132"/>
        <end position="269"/>
    </location>
</feature>
<dbReference type="InterPro" id="IPR050168">
    <property type="entry name" value="AAA_ATPase_domain"/>
</dbReference>
<dbReference type="EMBL" id="MHVJ01000005">
    <property type="protein sequence ID" value="OHA91833.1"/>
    <property type="molecule type" value="Genomic_DNA"/>
</dbReference>
<dbReference type="InterPro" id="IPR003593">
    <property type="entry name" value="AAA+_ATPase"/>
</dbReference>
<dbReference type="PANTHER" id="PTHR23077">
    <property type="entry name" value="AAA-FAMILY ATPASE"/>
    <property type="match status" value="1"/>
</dbReference>
<protein>
    <recommendedName>
        <fullName evidence="4">AAA+ ATPase domain-containing protein</fullName>
    </recommendedName>
</protein>
<dbReference type="InterPro" id="IPR041569">
    <property type="entry name" value="AAA_lid_3"/>
</dbReference>
<comment type="caution">
    <text evidence="5">The sequence shown here is derived from an EMBL/GenBank/DDBJ whole genome shotgun (WGS) entry which is preliminary data.</text>
</comment>
<dbReference type="InterPro" id="IPR003959">
    <property type="entry name" value="ATPase_AAA_core"/>
</dbReference>
<name>A0A1G2T3K1_9BACT</name>
<gene>
    <name evidence="5" type="ORF">A2758_03350</name>
</gene>
<dbReference type="SUPFAM" id="SSF52540">
    <property type="entry name" value="P-loop containing nucleoside triphosphate hydrolases"/>
    <property type="match status" value="1"/>
</dbReference>
<sequence>MANPTKPLLHPGYKLKENVSVVSRVEKILFTEVFSLSNEKFLYLFTNIQQDEVIDRSQKYELVNLDLGGKKYLGVITDEHSHDKITAIIDDLTVLRGFDCVAGMRPLKAMLVSDVIEPLQHPEKFKKFKLSVPNGILLYGPPGCGKTFIVKKLAEELGYNFIEMNPSSVATPYVHGAVSNIAKVFEMAKLKAPSIVFIDEIEGLVPKREELSSSADIKKEEINEFLLQLNNAGNNKILVVGATNRPHMIDSAILRSGRMDKRVYVGPPDFEARKDMMRICLAGRPYDKKIDFEKLANMTEYYVGSDIELIVTEAARLAVAKDEALVTEGMIVEAINKFSPSISSAEILYFTQFSNMERS</sequence>
<evidence type="ECO:0000256" key="1">
    <source>
        <dbReference type="ARBA" id="ARBA00022741"/>
    </source>
</evidence>
<evidence type="ECO:0000256" key="3">
    <source>
        <dbReference type="RuleBase" id="RU003651"/>
    </source>
</evidence>
<keyword evidence="1 3" id="KW-0547">Nucleotide-binding</keyword>
<dbReference type="SMART" id="SM00382">
    <property type="entry name" value="AAA"/>
    <property type="match status" value="1"/>
</dbReference>
<evidence type="ECO:0000256" key="2">
    <source>
        <dbReference type="ARBA" id="ARBA00022840"/>
    </source>
</evidence>
<evidence type="ECO:0000313" key="6">
    <source>
        <dbReference type="Proteomes" id="UP000178612"/>
    </source>
</evidence>
<evidence type="ECO:0000259" key="4">
    <source>
        <dbReference type="SMART" id="SM00382"/>
    </source>
</evidence>
<comment type="similarity">
    <text evidence="3">Belongs to the AAA ATPase family.</text>
</comment>
<dbReference type="Gene3D" id="1.10.8.60">
    <property type="match status" value="1"/>
</dbReference>
<evidence type="ECO:0000313" key="5">
    <source>
        <dbReference type="EMBL" id="OHA91833.1"/>
    </source>
</evidence>
<dbReference type="AlphaFoldDB" id="A0A1G2T3K1"/>
<dbReference type="Proteomes" id="UP000178612">
    <property type="component" value="Unassembled WGS sequence"/>
</dbReference>
<dbReference type="PANTHER" id="PTHR23077:SF171">
    <property type="entry name" value="NUCLEAR VALOSIN-CONTAINING PROTEIN-LIKE"/>
    <property type="match status" value="1"/>
</dbReference>
<keyword evidence="2 3" id="KW-0067">ATP-binding</keyword>
<dbReference type="InterPro" id="IPR003960">
    <property type="entry name" value="ATPase_AAA_CS"/>
</dbReference>
<reference evidence="5 6" key="1">
    <citation type="journal article" date="2016" name="Nat. Commun.">
        <title>Thousands of microbial genomes shed light on interconnected biogeochemical processes in an aquifer system.</title>
        <authorList>
            <person name="Anantharaman K."/>
            <person name="Brown C.T."/>
            <person name="Hug L.A."/>
            <person name="Sharon I."/>
            <person name="Castelle C.J."/>
            <person name="Probst A.J."/>
            <person name="Thomas B.C."/>
            <person name="Singh A."/>
            <person name="Wilkins M.J."/>
            <person name="Karaoz U."/>
            <person name="Brodie E.L."/>
            <person name="Williams K.H."/>
            <person name="Hubbard S.S."/>
            <person name="Banfield J.F."/>
        </authorList>
    </citation>
    <scope>NUCLEOTIDE SEQUENCE [LARGE SCALE GENOMIC DNA]</scope>
</reference>
<dbReference type="GO" id="GO:0016887">
    <property type="term" value="F:ATP hydrolysis activity"/>
    <property type="evidence" value="ECO:0007669"/>
    <property type="project" value="InterPro"/>
</dbReference>
<dbReference type="PROSITE" id="PS00674">
    <property type="entry name" value="AAA"/>
    <property type="match status" value="1"/>
</dbReference>
<proteinExistence type="inferred from homology"/>
<organism evidence="5 6">
    <name type="scientific">Candidatus Zambryskibacteria bacterium RIFCSPHIGHO2_01_FULL_49_18</name>
    <dbReference type="NCBI Taxonomy" id="1802740"/>
    <lineage>
        <taxon>Bacteria</taxon>
        <taxon>Candidatus Zambryskiibacteriota</taxon>
    </lineage>
</organism>
<dbReference type="GO" id="GO:0005524">
    <property type="term" value="F:ATP binding"/>
    <property type="evidence" value="ECO:0007669"/>
    <property type="project" value="UniProtKB-KW"/>
</dbReference>
<accession>A0A1G2T3K1</accession>